<organism evidence="1 2">
    <name type="scientific">Ataeniobius toweri</name>
    <dbReference type="NCBI Taxonomy" id="208326"/>
    <lineage>
        <taxon>Eukaryota</taxon>
        <taxon>Metazoa</taxon>
        <taxon>Chordata</taxon>
        <taxon>Craniata</taxon>
        <taxon>Vertebrata</taxon>
        <taxon>Euteleostomi</taxon>
        <taxon>Actinopterygii</taxon>
        <taxon>Neopterygii</taxon>
        <taxon>Teleostei</taxon>
        <taxon>Neoteleostei</taxon>
        <taxon>Acanthomorphata</taxon>
        <taxon>Ovalentaria</taxon>
        <taxon>Atherinomorphae</taxon>
        <taxon>Cyprinodontiformes</taxon>
        <taxon>Goodeidae</taxon>
        <taxon>Ataeniobius</taxon>
    </lineage>
</organism>
<gene>
    <name evidence="1" type="ORF">ATANTOWER_016599</name>
</gene>
<protein>
    <submittedName>
        <fullName evidence="1">Uncharacterized protein</fullName>
    </submittedName>
</protein>
<comment type="caution">
    <text evidence="1">The sequence shown here is derived from an EMBL/GenBank/DDBJ whole genome shotgun (WGS) entry which is preliminary data.</text>
</comment>
<reference evidence="1 2" key="1">
    <citation type="submission" date="2021-07" db="EMBL/GenBank/DDBJ databases">
        <authorList>
            <person name="Palmer J.M."/>
        </authorList>
    </citation>
    <scope>NUCLEOTIDE SEQUENCE [LARGE SCALE GENOMIC DNA]</scope>
    <source>
        <strain evidence="1 2">AT_MEX2019</strain>
        <tissue evidence="1">Muscle</tissue>
    </source>
</reference>
<sequence>MKASPVSQLLTSGFHGIHGLRRTRSTLTGLDTAPEFGHSLSFFHRIISAKIPAASFKQRLRMTEVCETQIKVQIKRFVELLQHTVTSPEILHLTSLQSTSWLVIERNRAHAVSIRTSSDVWLDNRTFWIVS</sequence>
<evidence type="ECO:0000313" key="2">
    <source>
        <dbReference type="Proteomes" id="UP001345963"/>
    </source>
</evidence>
<evidence type="ECO:0000313" key="1">
    <source>
        <dbReference type="EMBL" id="MED6233782.1"/>
    </source>
</evidence>
<dbReference type="EMBL" id="JAHUTI010003430">
    <property type="protein sequence ID" value="MED6233782.1"/>
    <property type="molecule type" value="Genomic_DNA"/>
</dbReference>
<accession>A0ABU7A6R8</accession>
<proteinExistence type="predicted"/>
<dbReference type="Proteomes" id="UP001345963">
    <property type="component" value="Unassembled WGS sequence"/>
</dbReference>
<keyword evidence="2" id="KW-1185">Reference proteome</keyword>
<name>A0ABU7A6R8_9TELE</name>